<protein>
    <submittedName>
        <fullName evidence="1">Uncharacterized protein</fullName>
    </submittedName>
</protein>
<organism evidence="1 2">
    <name type="scientific">Spirosoma liriopis</name>
    <dbReference type="NCBI Taxonomy" id="2937440"/>
    <lineage>
        <taxon>Bacteria</taxon>
        <taxon>Pseudomonadati</taxon>
        <taxon>Bacteroidota</taxon>
        <taxon>Cytophagia</taxon>
        <taxon>Cytophagales</taxon>
        <taxon>Cytophagaceae</taxon>
        <taxon>Spirosoma</taxon>
    </lineage>
</organism>
<keyword evidence="2" id="KW-1185">Reference proteome</keyword>
<name>A0ABT0HM35_9BACT</name>
<sequence>MSPSNKNKVVNYLLTQMTYILLAESPNKDAIGKAAERHQARLKAELSKEEFEPIGVMRDTIVQLAYKLANCETVTELQKTHAYIQALNDGEVMIAVPDLQTGDITHYEPNGSPNLDVS</sequence>
<accession>A0ABT0HM35</accession>
<evidence type="ECO:0000313" key="1">
    <source>
        <dbReference type="EMBL" id="MCK8492922.1"/>
    </source>
</evidence>
<reference evidence="1 2" key="1">
    <citation type="submission" date="2022-04" db="EMBL/GenBank/DDBJ databases">
        <title>Spirosoma sp. strain RP8 genome sequencing and assembly.</title>
        <authorList>
            <person name="Jung Y."/>
        </authorList>
    </citation>
    <scope>NUCLEOTIDE SEQUENCE [LARGE SCALE GENOMIC DNA]</scope>
    <source>
        <strain evidence="1 2">RP8</strain>
    </source>
</reference>
<dbReference type="Proteomes" id="UP001202180">
    <property type="component" value="Unassembled WGS sequence"/>
</dbReference>
<dbReference type="EMBL" id="JALPRF010000002">
    <property type="protein sequence ID" value="MCK8492922.1"/>
    <property type="molecule type" value="Genomic_DNA"/>
</dbReference>
<gene>
    <name evidence="1" type="ORF">M0L20_13725</name>
</gene>
<proteinExistence type="predicted"/>
<evidence type="ECO:0000313" key="2">
    <source>
        <dbReference type="Proteomes" id="UP001202180"/>
    </source>
</evidence>
<comment type="caution">
    <text evidence="1">The sequence shown here is derived from an EMBL/GenBank/DDBJ whole genome shotgun (WGS) entry which is preliminary data.</text>
</comment>
<dbReference type="RefSeq" id="WP_248477514.1">
    <property type="nucleotide sequence ID" value="NZ_JALPRF010000002.1"/>
</dbReference>